<sequence length="188" mass="20862">MISLLNVLFSDTFAARFARIRDKPYRQQLDAGETHGNSTFWRDIASAFNTKRTDYNDLISTDMRVEGVDASVGDIHSAAKAYDVWKDVNNRYLKAMANFTKSGQHGDDFFAYCDGALNTFYLRECLEGKRDLVSFVDGGLFEEDQFDSLKRGRGVPSSKKLSPQSGTKKQLSEVADSVNAHAAAIAPA</sequence>
<organism evidence="2 3">
    <name type="scientific">Phytophthora megakarya</name>
    <dbReference type="NCBI Taxonomy" id="4795"/>
    <lineage>
        <taxon>Eukaryota</taxon>
        <taxon>Sar</taxon>
        <taxon>Stramenopiles</taxon>
        <taxon>Oomycota</taxon>
        <taxon>Peronosporomycetes</taxon>
        <taxon>Peronosporales</taxon>
        <taxon>Peronosporaceae</taxon>
        <taxon>Phytophthora</taxon>
    </lineage>
</organism>
<dbReference type="EMBL" id="NBNE01001104">
    <property type="protein sequence ID" value="OWZ15544.1"/>
    <property type="molecule type" value="Genomic_DNA"/>
</dbReference>
<dbReference type="OrthoDB" id="126124at2759"/>
<evidence type="ECO:0000313" key="3">
    <source>
        <dbReference type="Proteomes" id="UP000198211"/>
    </source>
</evidence>
<feature type="region of interest" description="Disordered" evidence="1">
    <location>
        <begin position="150"/>
        <end position="173"/>
    </location>
</feature>
<reference evidence="3" key="1">
    <citation type="submission" date="2017-03" db="EMBL/GenBank/DDBJ databases">
        <title>Phytopthora megakarya and P. palmivora, two closely related causual agents of cacao black pod achieved similar genome size and gene model numbers by different mechanisms.</title>
        <authorList>
            <person name="Ali S."/>
            <person name="Shao J."/>
            <person name="Larry D.J."/>
            <person name="Kronmiller B."/>
            <person name="Shen D."/>
            <person name="Strem M.D."/>
            <person name="Melnick R.L."/>
            <person name="Guiltinan M.J."/>
            <person name="Tyler B.M."/>
            <person name="Meinhardt L.W."/>
            <person name="Bailey B.A."/>
        </authorList>
    </citation>
    <scope>NUCLEOTIDE SEQUENCE [LARGE SCALE GENOMIC DNA]</scope>
    <source>
        <strain evidence="3">zdho120</strain>
    </source>
</reference>
<dbReference type="Proteomes" id="UP000198211">
    <property type="component" value="Unassembled WGS sequence"/>
</dbReference>
<comment type="caution">
    <text evidence="2">The sequence shown here is derived from an EMBL/GenBank/DDBJ whole genome shotgun (WGS) entry which is preliminary data.</text>
</comment>
<gene>
    <name evidence="2" type="ORF">PHMEG_00010797</name>
</gene>
<keyword evidence="3" id="KW-1185">Reference proteome</keyword>
<protein>
    <submittedName>
        <fullName evidence="2">Uncharacterized protein</fullName>
    </submittedName>
</protein>
<accession>A0A225WDS3</accession>
<proteinExistence type="predicted"/>
<evidence type="ECO:0000256" key="1">
    <source>
        <dbReference type="SAM" id="MobiDB-lite"/>
    </source>
</evidence>
<evidence type="ECO:0000313" key="2">
    <source>
        <dbReference type="EMBL" id="OWZ15544.1"/>
    </source>
</evidence>
<feature type="compositionally biased region" description="Polar residues" evidence="1">
    <location>
        <begin position="159"/>
        <end position="169"/>
    </location>
</feature>
<dbReference type="AlphaFoldDB" id="A0A225WDS3"/>
<name>A0A225WDS3_9STRA</name>